<dbReference type="HOGENOM" id="CLU_1315665_0_0_1"/>
<protein>
    <submittedName>
        <fullName evidence="1">Uncharacterized protein</fullName>
    </submittedName>
</protein>
<dbReference type="GeneID" id="63741651"/>
<sequence length="209" mass="23072">MTNFNALLLATSSARLTSPPDPPALSQNFQLIAHVTSPNVTQFTAGIENWEVASLPGFGCDEPLALKRPRGSRTASGTTFWFDPETTSVAYGHGQDVKRLFIPQGGRGERALSMHCAKATPGVEVVPRRDGPQLVHRDNGTFYVCPRRVRSRALAQLLYRQGDELLPYMCADVVLFAKWAKGSSMREESMVDCCTDVRDGVCRFPVQHF</sequence>
<dbReference type="Proteomes" id="UP000030816">
    <property type="component" value="Unassembled WGS sequence"/>
</dbReference>
<evidence type="ECO:0000313" key="2">
    <source>
        <dbReference type="Proteomes" id="UP000030816"/>
    </source>
</evidence>
<keyword evidence="2" id="KW-1185">Reference proteome</keyword>
<comment type="caution">
    <text evidence="1">The sequence shown here is derived from an EMBL/GenBank/DDBJ whole genome shotgun (WGS) entry which is preliminary data.</text>
</comment>
<dbReference type="AlphaFoldDB" id="A0A0B2WMN9"/>
<name>A0A0B2WMN9_METAS</name>
<dbReference type="OrthoDB" id="4960213at2759"/>
<gene>
    <name evidence="1" type="ORF">MAM_07196</name>
</gene>
<organism evidence="1 2">
    <name type="scientific">Metarhizium album (strain ARSEF 1941)</name>
    <dbReference type="NCBI Taxonomy" id="1081103"/>
    <lineage>
        <taxon>Eukaryota</taxon>
        <taxon>Fungi</taxon>
        <taxon>Dikarya</taxon>
        <taxon>Ascomycota</taxon>
        <taxon>Pezizomycotina</taxon>
        <taxon>Sordariomycetes</taxon>
        <taxon>Hypocreomycetidae</taxon>
        <taxon>Hypocreales</taxon>
        <taxon>Clavicipitaceae</taxon>
        <taxon>Metarhizium</taxon>
    </lineage>
</organism>
<evidence type="ECO:0000313" key="1">
    <source>
        <dbReference type="EMBL" id="KHN94969.1"/>
    </source>
</evidence>
<reference evidence="1 2" key="1">
    <citation type="journal article" date="2014" name="Proc. Natl. Acad. Sci. U.S.A.">
        <title>Trajectory and genomic determinants of fungal-pathogen speciation and host adaptation.</title>
        <authorList>
            <person name="Hu X."/>
            <person name="Xiao G."/>
            <person name="Zheng P."/>
            <person name="Shang Y."/>
            <person name="Su Y."/>
            <person name="Zhang X."/>
            <person name="Liu X."/>
            <person name="Zhan S."/>
            <person name="St Leger R.J."/>
            <person name="Wang C."/>
        </authorList>
    </citation>
    <scope>NUCLEOTIDE SEQUENCE [LARGE SCALE GENOMIC DNA]</scope>
    <source>
        <strain evidence="1 2">ARSEF 1941</strain>
    </source>
</reference>
<proteinExistence type="predicted"/>
<dbReference type="EMBL" id="AZHE01000028">
    <property type="protein sequence ID" value="KHN94969.1"/>
    <property type="molecule type" value="Genomic_DNA"/>
</dbReference>
<dbReference type="RefSeq" id="XP_040676035.1">
    <property type="nucleotide sequence ID" value="XM_040825994.1"/>
</dbReference>
<accession>A0A0B2WMN9</accession>